<evidence type="ECO:0000313" key="2">
    <source>
        <dbReference type="EMBL" id="MPN37942.1"/>
    </source>
</evidence>
<name>A0A645HHS3_9ZZZZ</name>
<sequence length="96" mass="10146">MLALAVVLVAGVGEYEIEPELAFFAADAECELCHVVAGFALCVLGFLYADAVVSGRDGLKVSVGVVVFCVIVPVRHWLLSPFLLQSEGGLGCRIHV</sequence>
<accession>A0A645HHS3</accession>
<dbReference type="EMBL" id="VSSQ01092876">
    <property type="protein sequence ID" value="MPN37942.1"/>
    <property type="molecule type" value="Genomic_DNA"/>
</dbReference>
<gene>
    <name evidence="2" type="ORF">SDC9_185463</name>
</gene>
<feature type="transmembrane region" description="Helical" evidence="1">
    <location>
        <begin position="23"/>
        <end position="49"/>
    </location>
</feature>
<keyword evidence="1" id="KW-0472">Membrane</keyword>
<protein>
    <submittedName>
        <fullName evidence="2">Uncharacterized protein</fullName>
    </submittedName>
</protein>
<reference evidence="2" key="1">
    <citation type="submission" date="2019-08" db="EMBL/GenBank/DDBJ databases">
        <authorList>
            <person name="Kucharzyk K."/>
            <person name="Murdoch R.W."/>
            <person name="Higgins S."/>
            <person name="Loffler F."/>
        </authorList>
    </citation>
    <scope>NUCLEOTIDE SEQUENCE</scope>
</reference>
<organism evidence="2">
    <name type="scientific">bioreactor metagenome</name>
    <dbReference type="NCBI Taxonomy" id="1076179"/>
    <lineage>
        <taxon>unclassified sequences</taxon>
        <taxon>metagenomes</taxon>
        <taxon>ecological metagenomes</taxon>
    </lineage>
</organism>
<dbReference type="AlphaFoldDB" id="A0A645HHS3"/>
<proteinExistence type="predicted"/>
<keyword evidence="1" id="KW-1133">Transmembrane helix</keyword>
<keyword evidence="1" id="KW-0812">Transmembrane</keyword>
<comment type="caution">
    <text evidence="2">The sequence shown here is derived from an EMBL/GenBank/DDBJ whole genome shotgun (WGS) entry which is preliminary data.</text>
</comment>
<evidence type="ECO:0000256" key="1">
    <source>
        <dbReference type="SAM" id="Phobius"/>
    </source>
</evidence>
<feature type="transmembrane region" description="Helical" evidence="1">
    <location>
        <begin position="61"/>
        <end position="78"/>
    </location>
</feature>